<organism evidence="1 2">
    <name type="scientific">Companilactobacillus mindensis DSM 14500</name>
    <dbReference type="NCBI Taxonomy" id="1423770"/>
    <lineage>
        <taxon>Bacteria</taxon>
        <taxon>Bacillati</taxon>
        <taxon>Bacillota</taxon>
        <taxon>Bacilli</taxon>
        <taxon>Lactobacillales</taxon>
        <taxon>Lactobacillaceae</taxon>
        <taxon>Companilactobacillus</taxon>
    </lineage>
</organism>
<dbReference type="Gene3D" id="3.40.50.1820">
    <property type="entry name" value="alpha/beta hydrolase"/>
    <property type="match status" value="1"/>
</dbReference>
<dbReference type="EMBL" id="AZEZ01000048">
    <property type="protein sequence ID" value="KRL44327.1"/>
    <property type="molecule type" value="Genomic_DNA"/>
</dbReference>
<evidence type="ECO:0000313" key="2">
    <source>
        <dbReference type="Proteomes" id="UP000050872"/>
    </source>
</evidence>
<protein>
    <recommendedName>
        <fullName evidence="3">Cell surface hydrolase (Putative)</fullName>
    </recommendedName>
</protein>
<gene>
    <name evidence="1" type="ORF">FD29_GL000121</name>
</gene>
<dbReference type="InterPro" id="IPR029058">
    <property type="entry name" value="AB_hydrolase_fold"/>
</dbReference>
<comment type="caution">
    <text evidence="1">The sequence shown here is derived from an EMBL/GenBank/DDBJ whole genome shotgun (WGS) entry which is preliminary data.</text>
</comment>
<keyword evidence="2" id="KW-1185">Reference proteome</keyword>
<dbReference type="STRING" id="1423770.FD29_GL000121"/>
<name>A0A0R1QHI0_9LACO</name>
<accession>A0A0R1QHI0</accession>
<evidence type="ECO:0008006" key="3">
    <source>
        <dbReference type="Google" id="ProtNLM"/>
    </source>
</evidence>
<dbReference type="AlphaFoldDB" id="A0A0R1QHI0"/>
<proteinExistence type="predicted"/>
<sequence>MTKSKIVLNFGNKSNLVVFMKKRNLLIEVIFLTMLVLMGSVVSTQAVAASTTQAPKRQIPTLFFHGFGGTVHSMDYLIDQAQRDGYATRTLTIVVNPKGKVKTYGTWKKSAKNPEMQVLFVNNHESDYHHTAKWIDSILKLLHQKYGVTRFNAVAHSWGNNAIMYYLENYSQKKNQPQIDSLVNIAAPMQVLNRDIYRRNDWRYSNQLNKDFRSYTRPDSTMQNLHVRELNIMGQLSPEDHFDKAVPVSSARSLRRVFKGPHQTYQARLFTGPRAEHSALTRRNPKVLHDIEHFWWVRD</sequence>
<evidence type="ECO:0000313" key="1">
    <source>
        <dbReference type="EMBL" id="KRL44327.1"/>
    </source>
</evidence>
<dbReference type="Proteomes" id="UP000050872">
    <property type="component" value="Unassembled WGS sequence"/>
</dbReference>
<dbReference type="InterPro" id="IPR010315">
    <property type="entry name" value="DUF915_hydro-like"/>
</dbReference>
<dbReference type="Pfam" id="PF06028">
    <property type="entry name" value="DUF915"/>
    <property type="match status" value="1"/>
</dbReference>
<reference evidence="1 2" key="1">
    <citation type="journal article" date="2015" name="Genome Announc.">
        <title>Expanding the biotechnology potential of lactobacilli through comparative genomics of 213 strains and associated genera.</title>
        <authorList>
            <person name="Sun Z."/>
            <person name="Harris H.M."/>
            <person name="McCann A."/>
            <person name="Guo C."/>
            <person name="Argimon S."/>
            <person name="Zhang W."/>
            <person name="Yang X."/>
            <person name="Jeffery I.B."/>
            <person name="Cooney J.C."/>
            <person name="Kagawa T.F."/>
            <person name="Liu W."/>
            <person name="Song Y."/>
            <person name="Salvetti E."/>
            <person name="Wrobel A."/>
            <person name="Rasinkangas P."/>
            <person name="Parkhill J."/>
            <person name="Rea M.C."/>
            <person name="O'Sullivan O."/>
            <person name="Ritari J."/>
            <person name="Douillard F.P."/>
            <person name="Paul Ross R."/>
            <person name="Yang R."/>
            <person name="Briner A.E."/>
            <person name="Felis G.E."/>
            <person name="de Vos W.M."/>
            <person name="Barrangou R."/>
            <person name="Klaenhammer T.R."/>
            <person name="Caufield P.W."/>
            <person name="Cui Y."/>
            <person name="Zhang H."/>
            <person name="O'Toole P.W."/>
        </authorList>
    </citation>
    <scope>NUCLEOTIDE SEQUENCE [LARGE SCALE GENOMIC DNA]</scope>
    <source>
        <strain evidence="1 2">DSM 14500</strain>
    </source>
</reference>
<dbReference type="PATRIC" id="fig|1423770.3.peg.120"/>
<dbReference type="SUPFAM" id="SSF53474">
    <property type="entry name" value="alpha/beta-Hydrolases"/>
    <property type="match status" value="1"/>
</dbReference>